<dbReference type="Proteomes" id="UP000239863">
    <property type="component" value="Unassembled WGS sequence"/>
</dbReference>
<feature type="domain" description="Stress-response A/B barrel" evidence="1">
    <location>
        <begin position="2"/>
        <end position="94"/>
    </location>
</feature>
<evidence type="ECO:0000313" key="2">
    <source>
        <dbReference type="EMBL" id="PPK48669.1"/>
    </source>
</evidence>
<dbReference type="InterPro" id="IPR011008">
    <property type="entry name" value="Dimeric_a/b-barrel"/>
</dbReference>
<proteinExistence type="predicted"/>
<accession>A0A2S6FYV4</accession>
<dbReference type="PROSITE" id="PS51502">
    <property type="entry name" value="S_R_A_B_BARREL"/>
    <property type="match status" value="1"/>
</dbReference>
<dbReference type="Pfam" id="PF07876">
    <property type="entry name" value="Dabb"/>
    <property type="match status" value="1"/>
</dbReference>
<gene>
    <name evidence="2" type="ORF">BD821_10547</name>
</gene>
<dbReference type="SMART" id="SM00886">
    <property type="entry name" value="Dabb"/>
    <property type="match status" value="1"/>
</dbReference>
<dbReference type="STRING" id="37659.GCA_000703125_01516"/>
<dbReference type="InterPro" id="IPR013097">
    <property type="entry name" value="Dabb"/>
</dbReference>
<organism evidence="2 3">
    <name type="scientific">Clostridium algidicarnis DSM 15099</name>
    <dbReference type="NCBI Taxonomy" id="1121295"/>
    <lineage>
        <taxon>Bacteria</taxon>
        <taxon>Bacillati</taxon>
        <taxon>Bacillota</taxon>
        <taxon>Clostridia</taxon>
        <taxon>Eubacteriales</taxon>
        <taxon>Clostridiaceae</taxon>
        <taxon>Clostridium</taxon>
    </lineage>
</organism>
<dbReference type="OrthoDB" id="9808130at2"/>
<dbReference type="EMBL" id="PTIS01000005">
    <property type="protein sequence ID" value="PPK48669.1"/>
    <property type="molecule type" value="Genomic_DNA"/>
</dbReference>
<dbReference type="RefSeq" id="WP_104409620.1">
    <property type="nucleotide sequence ID" value="NZ_PTIS01000005.1"/>
</dbReference>
<sequence length="94" mass="10981">MFTHIVLFKLKNATKENMEEANLILSSMEGKIEELKYLEVGVDIIRSERSYDIALITRFNSKEDMDKYQVSEYHVNHVLKNLKPLLQSSVALDY</sequence>
<reference evidence="2 3" key="1">
    <citation type="submission" date="2018-02" db="EMBL/GenBank/DDBJ databases">
        <title>Genomic Encyclopedia of Archaeal and Bacterial Type Strains, Phase II (KMG-II): from individual species to whole genera.</title>
        <authorList>
            <person name="Goeker M."/>
        </authorList>
    </citation>
    <scope>NUCLEOTIDE SEQUENCE [LARGE SCALE GENOMIC DNA]</scope>
    <source>
        <strain evidence="2 3">DSM 15099</strain>
    </source>
</reference>
<evidence type="ECO:0000313" key="3">
    <source>
        <dbReference type="Proteomes" id="UP000239863"/>
    </source>
</evidence>
<dbReference type="Gene3D" id="3.30.70.100">
    <property type="match status" value="1"/>
</dbReference>
<evidence type="ECO:0000259" key="1">
    <source>
        <dbReference type="PROSITE" id="PS51502"/>
    </source>
</evidence>
<dbReference type="SUPFAM" id="SSF54909">
    <property type="entry name" value="Dimeric alpha+beta barrel"/>
    <property type="match status" value="1"/>
</dbReference>
<protein>
    <submittedName>
        <fullName evidence="2">Stress responsive alpha/beta barrel protein</fullName>
    </submittedName>
</protein>
<name>A0A2S6FYV4_9CLOT</name>
<dbReference type="PANTHER" id="PTHR37832:SF1">
    <property type="entry name" value="STRESS-RESPONSE A_B BARREL DOMAIN-CONTAINING PROTEIN"/>
    <property type="match status" value="1"/>
</dbReference>
<dbReference type="AlphaFoldDB" id="A0A2S6FYV4"/>
<dbReference type="PANTHER" id="PTHR37832">
    <property type="entry name" value="BLL2683 PROTEIN"/>
    <property type="match status" value="1"/>
</dbReference>
<comment type="caution">
    <text evidence="2">The sequence shown here is derived from an EMBL/GenBank/DDBJ whole genome shotgun (WGS) entry which is preliminary data.</text>
</comment>